<dbReference type="Gene3D" id="3.30.420.10">
    <property type="entry name" value="Ribonuclease H-like superfamily/Ribonuclease H"/>
    <property type="match status" value="1"/>
</dbReference>
<evidence type="ECO:0000259" key="1">
    <source>
        <dbReference type="Pfam" id="PF13456"/>
    </source>
</evidence>
<name>A0ABR0Q1P0_GOSAR</name>
<feature type="domain" description="RNase H type-1" evidence="1">
    <location>
        <begin position="16"/>
        <end position="76"/>
    </location>
</feature>
<dbReference type="InterPro" id="IPR036397">
    <property type="entry name" value="RNaseH_sf"/>
</dbReference>
<organism evidence="2 3">
    <name type="scientific">Gossypium arboreum</name>
    <name type="common">Tree cotton</name>
    <name type="synonym">Gossypium nanking</name>
    <dbReference type="NCBI Taxonomy" id="29729"/>
    <lineage>
        <taxon>Eukaryota</taxon>
        <taxon>Viridiplantae</taxon>
        <taxon>Streptophyta</taxon>
        <taxon>Embryophyta</taxon>
        <taxon>Tracheophyta</taxon>
        <taxon>Spermatophyta</taxon>
        <taxon>Magnoliopsida</taxon>
        <taxon>eudicotyledons</taxon>
        <taxon>Gunneridae</taxon>
        <taxon>Pentapetalae</taxon>
        <taxon>rosids</taxon>
        <taxon>malvids</taxon>
        <taxon>Malvales</taxon>
        <taxon>Malvaceae</taxon>
        <taxon>Malvoideae</taxon>
        <taxon>Gossypium</taxon>
    </lineage>
</organism>
<sequence length="77" mass="8720">MQNYINWIEKVAKVLQQENGGIGVVIMDHKAFIMRAATLKLNQANNSIMAKFVAVLKALEFAQEMRFRHTILEGDAT</sequence>
<evidence type="ECO:0000313" key="2">
    <source>
        <dbReference type="EMBL" id="KAK5833230.1"/>
    </source>
</evidence>
<dbReference type="InterPro" id="IPR002156">
    <property type="entry name" value="RNaseH_domain"/>
</dbReference>
<proteinExistence type="predicted"/>
<dbReference type="Proteomes" id="UP001358586">
    <property type="component" value="Chromosome 5"/>
</dbReference>
<keyword evidence="3" id="KW-1185">Reference proteome</keyword>
<dbReference type="EMBL" id="JARKNE010000005">
    <property type="protein sequence ID" value="KAK5833230.1"/>
    <property type="molecule type" value="Genomic_DNA"/>
</dbReference>
<accession>A0ABR0Q1P0</accession>
<reference evidence="2 3" key="1">
    <citation type="submission" date="2023-03" db="EMBL/GenBank/DDBJ databases">
        <title>WGS of Gossypium arboreum.</title>
        <authorList>
            <person name="Yu D."/>
        </authorList>
    </citation>
    <scope>NUCLEOTIDE SEQUENCE [LARGE SCALE GENOMIC DNA]</scope>
    <source>
        <tissue evidence="2">Leaf</tissue>
    </source>
</reference>
<dbReference type="Pfam" id="PF13456">
    <property type="entry name" value="RVT_3"/>
    <property type="match status" value="1"/>
</dbReference>
<gene>
    <name evidence="2" type="ORF">PVK06_017048</name>
</gene>
<evidence type="ECO:0000313" key="3">
    <source>
        <dbReference type="Proteomes" id="UP001358586"/>
    </source>
</evidence>
<protein>
    <recommendedName>
        <fullName evidence="1">RNase H type-1 domain-containing protein</fullName>
    </recommendedName>
</protein>
<comment type="caution">
    <text evidence="2">The sequence shown here is derived from an EMBL/GenBank/DDBJ whole genome shotgun (WGS) entry which is preliminary data.</text>
</comment>